<dbReference type="EMBL" id="ADBV01021904">
    <property type="protein sequence ID" value="EJW70439.1"/>
    <property type="molecule type" value="Genomic_DNA"/>
</dbReference>
<protein>
    <submittedName>
        <fullName evidence="1">Uncharacterized protein</fullName>
    </submittedName>
</protein>
<name>J9E4Z1_WUCBA</name>
<sequence length="85" mass="9971">MGGIILTTMCMDVVGRMYLKEIHYIGRKIQTNNPFFLIREAKARRRRQATASMLLELAKGMIFEHNTHMGARRRMSRKLQKRGPH</sequence>
<proteinExistence type="predicted"/>
<organism evidence="1 2">
    <name type="scientific">Wuchereria bancrofti</name>
    <dbReference type="NCBI Taxonomy" id="6293"/>
    <lineage>
        <taxon>Eukaryota</taxon>
        <taxon>Metazoa</taxon>
        <taxon>Ecdysozoa</taxon>
        <taxon>Nematoda</taxon>
        <taxon>Chromadorea</taxon>
        <taxon>Rhabditida</taxon>
        <taxon>Spirurina</taxon>
        <taxon>Spiruromorpha</taxon>
        <taxon>Filarioidea</taxon>
        <taxon>Onchocercidae</taxon>
        <taxon>Wuchereria</taxon>
    </lineage>
</organism>
<accession>J9E4Z1</accession>
<evidence type="ECO:0000313" key="1">
    <source>
        <dbReference type="EMBL" id="EJW70439.1"/>
    </source>
</evidence>
<gene>
    <name evidence="1" type="ORF">WUBG_18653</name>
</gene>
<dbReference type="AlphaFoldDB" id="J9E4Z1"/>
<reference evidence="2" key="1">
    <citation type="submission" date="2012-08" db="EMBL/GenBank/DDBJ databases">
        <title>The Genome Sequence of Wuchereria bancrofti.</title>
        <authorList>
            <person name="Nutman T.B."/>
            <person name="Fink D.L."/>
            <person name="Russ C."/>
            <person name="Young S."/>
            <person name="Zeng Q."/>
            <person name="Koehrsen M."/>
            <person name="Alvarado L."/>
            <person name="Berlin A."/>
            <person name="Chapman S.B."/>
            <person name="Chen Z."/>
            <person name="Freedman E."/>
            <person name="Gellesch M."/>
            <person name="Goldberg J."/>
            <person name="Griggs A."/>
            <person name="Gujja S."/>
            <person name="Heilman E.R."/>
            <person name="Heiman D."/>
            <person name="Hepburn T."/>
            <person name="Howarth C."/>
            <person name="Jen D."/>
            <person name="Larson L."/>
            <person name="Lewis B."/>
            <person name="Mehta T."/>
            <person name="Park D."/>
            <person name="Pearson M."/>
            <person name="Roberts A."/>
            <person name="Saif S."/>
            <person name="Shea T."/>
            <person name="Shenoy N."/>
            <person name="Sisk P."/>
            <person name="Stolte C."/>
            <person name="Sykes S."/>
            <person name="Walk T."/>
            <person name="White J."/>
            <person name="Yandava C."/>
            <person name="Haas B."/>
            <person name="Henn M.R."/>
            <person name="Nusbaum C."/>
            <person name="Birren B."/>
        </authorList>
    </citation>
    <scope>NUCLEOTIDE SEQUENCE [LARGE SCALE GENOMIC DNA]</scope>
    <source>
        <strain evidence="2">NA</strain>
    </source>
</reference>
<evidence type="ECO:0000313" key="2">
    <source>
        <dbReference type="Proteomes" id="UP000004810"/>
    </source>
</evidence>
<comment type="caution">
    <text evidence="1">The sequence shown here is derived from an EMBL/GenBank/DDBJ whole genome shotgun (WGS) entry which is preliminary data.</text>
</comment>
<feature type="non-terminal residue" evidence="1">
    <location>
        <position position="85"/>
    </location>
</feature>
<dbReference type="Proteomes" id="UP000004810">
    <property type="component" value="Unassembled WGS sequence"/>
</dbReference>